<reference evidence="2 3" key="1">
    <citation type="submission" date="2019-04" db="EMBL/GenBank/DDBJ databases">
        <authorList>
            <person name="Li J."/>
        </authorList>
    </citation>
    <scope>NUCLEOTIDE SEQUENCE [LARGE SCALE GENOMIC DNA]</scope>
    <source>
        <strain evidence="2 3">KCTC 42687</strain>
    </source>
</reference>
<dbReference type="AlphaFoldDB" id="A0A4U0REJ7"/>
<dbReference type="RefSeq" id="WP_136884001.1">
    <property type="nucleotide sequence ID" value="NZ_SUNI01000001.1"/>
</dbReference>
<keyword evidence="3" id="KW-1185">Reference proteome</keyword>
<comment type="caution">
    <text evidence="2">The sequence shown here is derived from an EMBL/GenBank/DDBJ whole genome shotgun (WGS) entry which is preliminary data.</text>
</comment>
<evidence type="ECO:0000313" key="2">
    <source>
        <dbReference type="EMBL" id="TJZ93861.1"/>
    </source>
</evidence>
<protein>
    <submittedName>
        <fullName evidence="2">Uncharacterized protein</fullName>
    </submittedName>
</protein>
<feature type="region of interest" description="Disordered" evidence="1">
    <location>
        <begin position="1"/>
        <end position="23"/>
    </location>
</feature>
<evidence type="ECO:0000313" key="3">
    <source>
        <dbReference type="Proteomes" id="UP000309747"/>
    </source>
</evidence>
<accession>A0A4U0REJ7</accession>
<proteinExistence type="predicted"/>
<gene>
    <name evidence="2" type="ORF">FA743_00875</name>
</gene>
<sequence length="121" mass="13570">MNDQTWNDPGALASASEVDMQSGRDCSDNTLNRVLSARDFSEALVDCDPEDRLDLLEDAHEFLRAGFPMVLMGSIMEQATFWADRASRSECKAYGLACFNRLSLQDQEAFLNHVRPGRAHE</sequence>
<dbReference type="EMBL" id="SUNI01000001">
    <property type="protein sequence ID" value="TJZ93861.1"/>
    <property type="molecule type" value="Genomic_DNA"/>
</dbReference>
<organism evidence="2 3">
    <name type="scientific">Paracoccus gahaiensis</name>
    <dbReference type="NCBI Taxonomy" id="1706839"/>
    <lineage>
        <taxon>Bacteria</taxon>
        <taxon>Pseudomonadati</taxon>
        <taxon>Pseudomonadota</taxon>
        <taxon>Alphaproteobacteria</taxon>
        <taxon>Rhodobacterales</taxon>
        <taxon>Paracoccaceae</taxon>
        <taxon>Paracoccus</taxon>
    </lineage>
</organism>
<evidence type="ECO:0000256" key="1">
    <source>
        <dbReference type="SAM" id="MobiDB-lite"/>
    </source>
</evidence>
<dbReference type="OrthoDB" id="7874140at2"/>
<dbReference type="Proteomes" id="UP000309747">
    <property type="component" value="Unassembled WGS sequence"/>
</dbReference>
<name>A0A4U0REJ7_9RHOB</name>